<dbReference type="OrthoDB" id="9809127at2"/>
<evidence type="ECO:0000256" key="1">
    <source>
        <dbReference type="ARBA" id="ARBA00031200"/>
    </source>
</evidence>
<dbReference type="KEGG" id="slim:SCL_0590"/>
<proteinExistence type="predicted"/>
<feature type="transmembrane region" description="Helical" evidence="2">
    <location>
        <begin position="486"/>
        <end position="504"/>
    </location>
</feature>
<dbReference type="PROSITE" id="PS51711">
    <property type="entry name" value="G_FEOB"/>
    <property type="match status" value="1"/>
</dbReference>
<dbReference type="AlphaFoldDB" id="A0A1B4XDQ7"/>
<evidence type="ECO:0000313" key="5">
    <source>
        <dbReference type="Proteomes" id="UP000243180"/>
    </source>
</evidence>
<organism evidence="4 5">
    <name type="scientific">Sulfuricaulis limicola</name>
    <dbReference type="NCBI Taxonomy" id="1620215"/>
    <lineage>
        <taxon>Bacteria</taxon>
        <taxon>Pseudomonadati</taxon>
        <taxon>Pseudomonadota</taxon>
        <taxon>Gammaproteobacteria</taxon>
        <taxon>Acidiferrobacterales</taxon>
        <taxon>Acidiferrobacteraceae</taxon>
        <taxon>Sulfuricaulis</taxon>
    </lineage>
</organism>
<dbReference type="InterPro" id="IPR050860">
    <property type="entry name" value="FeoB_GTPase"/>
</dbReference>
<dbReference type="Pfam" id="PF02421">
    <property type="entry name" value="FeoB_N"/>
    <property type="match status" value="2"/>
</dbReference>
<dbReference type="Pfam" id="PF07670">
    <property type="entry name" value="Gate"/>
    <property type="match status" value="2"/>
</dbReference>
<dbReference type="InterPro" id="IPR011642">
    <property type="entry name" value="Gate_dom"/>
</dbReference>
<keyword evidence="2" id="KW-0812">Transmembrane</keyword>
<keyword evidence="5" id="KW-1185">Reference proteome</keyword>
<dbReference type="EMBL" id="AP014879">
    <property type="protein sequence ID" value="BAV32912.1"/>
    <property type="molecule type" value="Genomic_DNA"/>
</dbReference>
<evidence type="ECO:0000256" key="2">
    <source>
        <dbReference type="SAM" id="Phobius"/>
    </source>
</evidence>
<gene>
    <name evidence="4" type="ORF">SCL_0590</name>
</gene>
<feature type="transmembrane region" description="Helical" evidence="2">
    <location>
        <begin position="658"/>
        <end position="676"/>
    </location>
</feature>
<keyword evidence="2" id="KW-1133">Transmembrane helix</keyword>
<evidence type="ECO:0000313" key="4">
    <source>
        <dbReference type="EMBL" id="BAV32912.1"/>
    </source>
</evidence>
<dbReference type="Gene3D" id="3.40.50.300">
    <property type="entry name" value="P-loop containing nucleotide triphosphate hydrolases"/>
    <property type="match status" value="1"/>
</dbReference>
<dbReference type="FunCoup" id="A0A1B4XDQ7">
    <property type="interactions" value="178"/>
</dbReference>
<dbReference type="PANTHER" id="PTHR43185:SF1">
    <property type="entry name" value="FE(2+) TRANSPORTER FEOB"/>
    <property type="match status" value="1"/>
</dbReference>
<sequence>MNKTRQVAAIPLREPLYRGKRRLRIALVGMPNSGKSTLFNAVSSTSIRTGELGGTRRAYNECAVQIGLDEARVVELPSIQTLHDLPPDDLVALQYLLWGDELPPVKVHEPGAPPAPFAPPDVIIQVMDATALARHLELTLELSQLGRPMVIALNMMDEAWKKGLHIKPAALSRQLGIPVVPTVALMGQGIAKLFKTAVEAVRGKACPLPHPASKHLCEKLQPLSQALNRPEIQTAFRVPHPLLVMQLAQNDSYFRAEMQQHFPELLPQLMQLRSAAEQALPRPLAEELHADRHHRAAMLVESVTRLGAPHPGRGWRYWLDELFLHPQWGLLGSLAVFAVVLFVVFEVSVWIDSVTSARLVEWISPWQPQSTGGVIGRAVADGLIGLIGIVVPYMIPLVLLLVALEESGIMQRIAFVVDRGFHHLGLHGGVAVPFLTGLGCNVPALSAASRVTRGRERLIASLLITFVPCSARSAIILAIAGKYLGGLGVFAIFLLSMIVIALLGKFLTRRYPESGPGQVQEIPSYALPRLATLLPATWERTRDILTIVTPLLVGGSVVLALLSHVGADDAINTAFTPITVWWLGLPALLGVPILFGVLRKELSLLMVYQALGTFDIGAHLDWVQIMTFLIFLTFYFPCVSTFAVMLKTIGRRQALASVSLSIGVALVVSGIVRWVLVGVQQVGA</sequence>
<dbReference type="InParanoid" id="A0A1B4XDQ7"/>
<dbReference type="GO" id="GO:0005886">
    <property type="term" value="C:plasma membrane"/>
    <property type="evidence" value="ECO:0007669"/>
    <property type="project" value="TreeGrafter"/>
</dbReference>
<feature type="transmembrane region" description="Helical" evidence="2">
    <location>
        <begin position="626"/>
        <end position="646"/>
    </location>
</feature>
<dbReference type="SUPFAM" id="SSF52540">
    <property type="entry name" value="P-loop containing nucleoside triphosphate hydrolases"/>
    <property type="match status" value="1"/>
</dbReference>
<dbReference type="InterPro" id="IPR011640">
    <property type="entry name" value="Fe2_transport_prot_B_C"/>
</dbReference>
<feature type="transmembrane region" description="Helical" evidence="2">
    <location>
        <begin position="328"/>
        <end position="351"/>
    </location>
</feature>
<dbReference type="PANTHER" id="PTHR43185">
    <property type="entry name" value="FERROUS IRON TRANSPORT PROTEIN B"/>
    <property type="match status" value="1"/>
</dbReference>
<name>A0A1B4XDQ7_9GAMM</name>
<feature type="transmembrane region" description="Helical" evidence="2">
    <location>
        <begin position="383"/>
        <end position="404"/>
    </location>
</feature>
<dbReference type="GO" id="GO:0005525">
    <property type="term" value="F:GTP binding"/>
    <property type="evidence" value="ECO:0007669"/>
    <property type="project" value="InterPro"/>
</dbReference>
<feature type="transmembrane region" description="Helical" evidence="2">
    <location>
        <begin position="458"/>
        <end position="480"/>
    </location>
</feature>
<dbReference type="RefSeq" id="WP_096359831.1">
    <property type="nucleotide sequence ID" value="NZ_AP014879.1"/>
</dbReference>
<dbReference type="Proteomes" id="UP000243180">
    <property type="component" value="Chromosome"/>
</dbReference>
<feature type="transmembrane region" description="Helical" evidence="2">
    <location>
        <begin position="574"/>
        <end position="595"/>
    </location>
</feature>
<protein>
    <recommendedName>
        <fullName evidence="1">Ferrous iron transport protein B</fullName>
    </recommendedName>
</protein>
<accession>A0A1B4XDQ7</accession>
<dbReference type="GO" id="GO:0015093">
    <property type="term" value="F:ferrous iron transmembrane transporter activity"/>
    <property type="evidence" value="ECO:0007669"/>
    <property type="project" value="TreeGrafter"/>
</dbReference>
<dbReference type="InterPro" id="IPR030389">
    <property type="entry name" value="G_FEOB_dom"/>
</dbReference>
<keyword evidence="2" id="KW-0472">Membrane</keyword>
<feature type="domain" description="FeoB-type G" evidence="3">
    <location>
        <begin position="22"/>
        <end position="203"/>
    </location>
</feature>
<reference evidence="4 5" key="1">
    <citation type="submission" date="2015-05" db="EMBL/GenBank/DDBJ databases">
        <title>Complete genome sequence of a sulfur-oxidizing gammaproteobacterium strain HA5.</title>
        <authorList>
            <person name="Miura A."/>
            <person name="Kojima H."/>
            <person name="Fukui M."/>
        </authorList>
    </citation>
    <scope>NUCLEOTIDE SEQUENCE [LARGE SCALE GENOMIC DNA]</scope>
    <source>
        <strain evidence="4 5">HA5</strain>
    </source>
</reference>
<feature type="transmembrane region" description="Helical" evidence="2">
    <location>
        <begin position="544"/>
        <end position="562"/>
    </location>
</feature>
<dbReference type="Pfam" id="PF07664">
    <property type="entry name" value="FeoB_C"/>
    <property type="match status" value="1"/>
</dbReference>
<evidence type="ECO:0000259" key="3">
    <source>
        <dbReference type="PROSITE" id="PS51711"/>
    </source>
</evidence>
<dbReference type="InterPro" id="IPR027417">
    <property type="entry name" value="P-loop_NTPase"/>
</dbReference>